<comment type="similarity">
    <text evidence="4">Belongs to the FliW family.</text>
</comment>
<dbReference type="OrthoDB" id="9801235at2"/>
<comment type="subcellular location">
    <subcellularLocation>
        <location evidence="4">Cytoplasm</location>
    </subcellularLocation>
</comment>
<dbReference type="NCBIfam" id="NF009793">
    <property type="entry name" value="PRK13285.1-1"/>
    <property type="match status" value="1"/>
</dbReference>
<comment type="function">
    <text evidence="4">Acts as an anti-CsrA protein, binds CsrA and prevents it from repressing translation of its target genes, one of which is flagellin. Binds to flagellin and participates in the assembly of the flagellum.</text>
</comment>
<dbReference type="AlphaFoldDB" id="A0A1I2U818"/>
<dbReference type="PANTHER" id="PTHR39190:SF1">
    <property type="entry name" value="FLAGELLAR ASSEMBLY FACTOR FLIW"/>
    <property type="match status" value="1"/>
</dbReference>
<accession>A0A1I2U818</accession>
<proteinExistence type="inferred from homology"/>
<keyword evidence="6" id="KW-1185">Reference proteome</keyword>
<comment type="subunit">
    <text evidence="4">Interacts with translational regulator CsrA and flagellin(s).</text>
</comment>
<dbReference type="RefSeq" id="WP_093673615.1">
    <property type="nucleotide sequence ID" value="NZ_FOOY01000019.1"/>
</dbReference>
<evidence type="ECO:0000256" key="2">
    <source>
        <dbReference type="ARBA" id="ARBA00022795"/>
    </source>
</evidence>
<dbReference type="Proteomes" id="UP000198752">
    <property type="component" value="Unassembled WGS sequence"/>
</dbReference>
<keyword evidence="5" id="KW-0966">Cell projection</keyword>
<keyword evidence="2 4" id="KW-1005">Bacterial flagellum biogenesis</keyword>
<dbReference type="SUPFAM" id="SSF141457">
    <property type="entry name" value="BH3618-like"/>
    <property type="match status" value="1"/>
</dbReference>
<sequence length="145" mass="16378">MIIQTKYFGKQEIKEADILSFTNGIPGFANDKQFIIQPFGEAFSILQSIDDADVAFIVTSPFLYFDHFSVDLPDHLVQQLAIQSQKDVAVWVIVSVRDPFSESTVNLKAPIIINVRNKTGKQYIPEQSDYSLRTPLTAPLTEKRV</sequence>
<evidence type="ECO:0000313" key="6">
    <source>
        <dbReference type="Proteomes" id="UP000198752"/>
    </source>
</evidence>
<keyword evidence="5" id="KW-0969">Cilium</keyword>
<organism evidence="5 6">
    <name type="scientific">Sporolactobacillus nakayamae</name>
    <dbReference type="NCBI Taxonomy" id="269670"/>
    <lineage>
        <taxon>Bacteria</taxon>
        <taxon>Bacillati</taxon>
        <taxon>Bacillota</taxon>
        <taxon>Bacilli</taxon>
        <taxon>Bacillales</taxon>
        <taxon>Sporolactobacillaceae</taxon>
        <taxon>Sporolactobacillus</taxon>
    </lineage>
</organism>
<dbReference type="Pfam" id="PF02623">
    <property type="entry name" value="FliW"/>
    <property type="match status" value="1"/>
</dbReference>
<dbReference type="PANTHER" id="PTHR39190">
    <property type="entry name" value="FLAGELLAR ASSEMBLY FACTOR FLIW"/>
    <property type="match status" value="1"/>
</dbReference>
<keyword evidence="4" id="KW-0143">Chaperone</keyword>
<dbReference type="GO" id="GO:0006417">
    <property type="term" value="P:regulation of translation"/>
    <property type="evidence" value="ECO:0007669"/>
    <property type="project" value="UniProtKB-KW"/>
</dbReference>
<name>A0A1I2U818_9BACL</name>
<dbReference type="GO" id="GO:0005737">
    <property type="term" value="C:cytoplasm"/>
    <property type="evidence" value="ECO:0007669"/>
    <property type="project" value="UniProtKB-SubCell"/>
</dbReference>
<dbReference type="GO" id="GO:0044780">
    <property type="term" value="P:bacterial-type flagellum assembly"/>
    <property type="evidence" value="ECO:0007669"/>
    <property type="project" value="UniProtKB-UniRule"/>
</dbReference>
<evidence type="ECO:0000256" key="1">
    <source>
        <dbReference type="ARBA" id="ARBA00022490"/>
    </source>
</evidence>
<dbReference type="InterPro" id="IPR003775">
    <property type="entry name" value="Flagellar_assembly_factor_FliW"/>
</dbReference>
<gene>
    <name evidence="4" type="primary">fliW</name>
    <name evidence="5" type="ORF">SAMN02982927_02595</name>
</gene>
<dbReference type="EMBL" id="FOOY01000019">
    <property type="protein sequence ID" value="SFG73272.1"/>
    <property type="molecule type" value="Genomic_DNA"/>
</dbReference>
<keyword evidence="1 4" id="KW-0963">Cytoplasm</keyword>
<dbReference type="Gene3D" id="2.30.290.10">
    <property type="entry name" value="BH3618-like"/>
    <property type="match status" value="1"/>
</dbReference>
<dbReference type="HAMAP" id="MF_01185">
    <property type="entry name" value="FliW"/>
    <property type="match status" value="1"/>
</dbReference>
<reference evidence="6" key="1">
    <citation type="submission" date="2016-10" db="EMBL/GenBank/DDBJ databases">
        <authorList>
            <person name="Varghese N."/>
            <person name="Submissions S."/>
        </authorList>
    </citation>
    <scope>NUCLEOTIDE SEQUENCE [LARGE SCALE GENOMIC DNA]</scope>
    <source>
        <strain evidence="6">ATCC 700379</strain>
    </source>
</reference>
<protein>
    <recommendedName>
        <fullName evidence="4">Flagellar assembly factor FliW</fullName>
    </recommendedName>
</protein>
<evidence type="ECO:0000256" key="4">
    <source>
        <dbReference type="HAMAP-Rule" id="MF_01185"/>
    </source>
</evidence>
<dbReference type="InterPro" id="IPR024046">
    <property type="entry name" value="Flagellar_assmbl_FliW_dom_sf"/>
</dbReference>
<evidence type="ECO:0000313" key="5">
    <source>
        <dbReference type="EMBL" id="SFG73272.1"/>
    </source>
</evidence>
<keyword evidence="3 4" id="KW-0810">Translation regulation</keyword>
<evidence type="ECO:0000256" key="3">
    <source>
        <dbReference type="ARBA" id="ARBA00022845"/>
    </source>
</evidence>
<dbReference type="STRING" id="269670.SAMN02982927_02595"/>
<keyword evidence="5" id="KW-0282">Flagellum</keyword>